<accession>A0A0A2LZU3</accession>
<evidence type="ECO:0000313" key="2">
    <source>
        <dbReference type="Proteomes" id="UP000030152"/>
    </source>
</evidence>
<gene>
    <name evidence="1" type="ORF">Q765_13800</name>
</gene>
<dbReference type="InterPro" id="IPR004027">
    <property type="entry name" value="SEC_C_motif"/>
</dbReference>
<dbReference type="SUPFAM" id="SSF103642">
    <property type="entry name" value="Sec-C motif"/>
    <property type="match status" value="1"/>
</dbReference>
<dbReference type="Proteomes" id="UP000030152">
    <property type="component" value="Unassembled WGS sequence"/>
</dbReference>
<proteinExistence type="predicted"/>
<dbReference type="EMBL" id="JRLX01000015">
    <property type="protein sequence ID" value="KGO85902.1"/>
    <property type="molecule type" value="Genomic_DNA"/>
</dbReference>
<dbReference type="STRING" id="1121895.GCA_000378485_03224"/>
<evidence type="ECO:0000313" key="1">
    <source>
        <dbReference type="EMBL" id="KGO85902.1"/>
    </source>
</evidence>
<dbReference type="RefSeq" id="WP_020214390.1">
    <property type="nucleotide sequence ID" value="NZ_JRLX01000015.1"/>
</dbReference>
<dbReference type="Gene3D" id="3.10.450.50">
    <property type="match status" value="1"/>
</dbReference>
<name>A0A0A2LZU3_9FLAO</name>
<keyword evidence="2" id="KW-1185">Reference proteome</keyword>
<reference evidence="1 2" key="1">
    <citation type="submission" date="2013-09" db="EMBL/GenBank/DDBJ databases">
        <authorList>
            <person name="Zeng Z."/>
            <person name="Chen C."/>
        </authorList>
    </citation>
    <scope>NUCLEOTIDE SEQUENCE [LARGE SCALE GENOMIC DNA]</scope>
    <source>
        <strain evidence="1 2">WB 3.3-2</strain>
    </source>
</reference>
<evidence type="ECO:0008006" key="3">
    <source>
        <dbReference type="Google" id="ProtNLM"/>
    </source>
</evidence>
<sequence>MENPVQNIISELNASHHPIELEVKPELNSKPNDCLNIVKRKVERDGGKMVLGWQIWKNKYWVEAEFHAVWEDLNLELHDISPKIIPIDKILFVEDENLIYDGTQKESIRLNYSNNEFVNVLFKIYEAIFRFDNKGERKFLYDLSLVLNDNQLGHKMYLITLKQIVEYILKLNGDRNSNCPCKSGKKFDNCHGKDLDSKVSQDI</sequence>
<dbReference type="Pfam" id="PF02810">
    <property type="entry name" value="SEC-C"/>
    <property type="match status" value="1"/>
</dbReference>
<organism evidence="1 2">
    <name type="scientific">Flavobacterium rivuli WB 3.3-2 = DSM 21788</name>
    <dbReference type="NCBI Taxonomy" id="1121895"/>
    <lineage>
        <taxon>Bacteria</taxon>
        <taxon>Pseudomonadati</taxon>
        <taxon>Bacteroidota</taxon>
        <taxon>Flavobacteriia</taxon>
        <taxon>Flavobacteriales</taxon>
        <taxon>Flavobacteriaceae</taxon>
        <taxon>Flavobacterium</taxon>
    </lineage>
</organism>
<dbReference type="OrthoDB" id="1551443at2"/>
<dbReference type="eggNOG" id="ENOG5032Z34">
    <property type="taxonomic scope" value="Bacteria"/>
</dbReference>
<comment type="caution">
    <text evidence="1">The sequence shown here is derived from an EMBL/GenBank/DDBJ whole genome shotgun (WGS) entry which is preliminary data.</text>
</comment>
<dbReference type="AlphaFoldDB" id="A0A0A2LZU3"/>
<protein>
    <recommendedName>
        <fullName evidence="3">Zinc chelation protein SecC</fullName>
    </recommendedName>
</protein>